<gene>
    <name evidence="1" type="ORF">ACFSKU_00585</name>
</gene>
<dbReference type="RefSeq" id="WP_229962356.1">
    <property type="nucleotide sequence ID" value="NZ_JAJJWI010000021.1"/>
</dbReference>
<accession>A0ABW4WRG3</accession>
<keyword evidence="2" id="KW-1185">Reference proteome</keyword>
<dbReference type="InterPro" id="IPR008979">
    <property type="entry name" value="Galactose-bd-like_sf"/>
</dbReference>
<organism evidence="1 2">
    <name type="scientific">Pontibacter silvestris</name>
    <dbReference type="NCBI Taxonomy" id="2305183"/>
    <lineage>
        <taxon>Bacteria</taxon>
        <taxon>Pseudomonadati</taxon>
        <taxon>Bacteroidota</taxon>
        <taxon>Cytophagia</taxon>
        <taxon>Cytophagales</taxon>
        <taxon>Hymenobacteraceae</taxon>
        <taxon>Pontibacter</taxon>
    </lineage>
</organism>
<proteinExistence type="predicted"/>
<dbReference type="SUPFAM" id="SSF49785">
    <property type="entry name" value="Galactose-binding domain-like"/>
    <property type="match status" value="1"/>
</dbReference>
<evidence type="ECO:0000313" key="1">
    <source>
        <dbReference type="EMBL" id="MFD2065364.1"/>
    </source>
</evidence>
<sequence>MRKKIIDKELKEAPAGQQSWLDLEHLAQIEFTSEAKAHPIESALVSNNGAGWIAAQPGEQTIRIVFDEPHQIRRIQLVFHEKEVERTQEFLLRWLPAGDQSYQKIVRQQYTFSPPHTVEELEEYAVKINAVSIIELIIVPDVSGREVYASLTQFRLSS</sequence>
<evidence type="ECO:0000313" key="2">
    <source>
        <dbReference type="Proteomes" id="UP001597369"/>
    </source>
</evidence>
<protein>
    <recommendedName>
        <fullName evidence="3">Carbohydrate-binding protein</fullName>
    </recommendedName>
</protein>
<name>A0ABW4WRG3_9BACT</name>
<reference evidence="2" key="1">
    <citation type="journal article" date="2019" name="Int. J. Syst. Evol. Microbiol.">
        <title>The Global Catalogue of Microorganisms (GCM) 10K type strain sequencing project: providing services to taxonomists for standard genome sequencing and annotation.</title>
        <authorList>
            <consortium name="The Broad Institute Genomics Platform"/>
            <consortium name="The Broad Institute Genome Sequencing Center for Infectious Disease"/>
            <person name="Wu L."/>
            <person name="Ma J."/>
        </authorList>
    </citation>
    <scope>NUCLEOTIDE SEQUENCE [LARGE SCALE GENOMIC DNA]</scope>
    <source>
        <strain evidence="2">JCM 16545</strain>
    </source>
</reference>
<dbReference type="EMBL" id="JBHUHV010000001">
    <property type="protein sequence ID" value="MFD2065364.1"/>
    <property type="molecule type" value="Genomic_DNA"/>
</dbReference>
<comment type="caution">
    <text evidence="1">The sequence shown here is derived from an EMBL/GenBank/DDBJ whole genome shotgun (WGS) entry which is preliminary data.</text>
</comment>
<dbReference type="Proteomes" id="UP001597369">
    <property type="component" value="Unassembled WGS sequence"/>
</dbReference>
<evidence type="ECO:0008006" key="3">
    <source>
        <dbReference type="Google" id="ProtNLM"/>
    </source>
</evidence>